<dbReference type="EMBL" id="CP003051">
    <property type="protein sequence ID" value="AGA89673.1"/>
    <property type="molecule type" value="Genomic_DNA"/>
</dbReference>
<evidence type="ECO:0000313" key="1">
    <source>
        <dbReference type="EMBL" id="AGA89673.1"/>
    </source>
</evidence>
<gene>
    <name evidence="1" type="ORF">Thimo_0837</name>
</gene>
<dbReference type="KEGG" id="tmb:Thimo_0837"/>
<sequence length="57" mass="6429">MRLAVSPSVDRKLDADRLAILAKDQTESQSAVLRFLHFQPFKRLKMAGLPAPHGKRD</sequence>
<dbReference type="HOGENOM" id="CLU_2995252_0_0_6"/>
<protein>
    <submittedName>
        <fullName evidence="1">Uncharacterized protein</fullName>
    </submittedName>
</protein>
<reference evidence="1 2" key="1">
    <citation type="submission" date="2011-09" db="EMBL/GenBank/DDBJ databases">
        <title>Complete sequence of chromosome of Thioflavicoccus mobilis 8321.</title>
        <authorList>
            <consortium name="US DOE Joint Genome Institute"/>
            <person name="Lucas S."/>
            <person name="Han J."/>
            <person name="Lapidus A."/>
            <person name="Cheng J.-F."/>
            <person name="Goodwin L."/>
            <person name="Pitluck S."/>
            <person name="Peters L."/>
            <person name="Ovchinnikova G."/>
            <person name="Lu M."/>
            <person name="Detter J.C."/>
            <person name="Han C."/>
            <person name="Tapia R."/>
            <person name="Land M."/>
            <person name="Hauser L."/>
            <person name="Kyrpides N."/>
            <person name="Ivanova N."/>
            <person name="Pagani I."/>
            <person name="Vogl K."/>
            <person name="Liu Z."/>
            <person name="Imhoff J."/>
            <person name="Thiel V."/>
            <person name="Frigaard N.-U."/>
            <person name="Bryant D."/>
            <person name="Woyke T."/>
        </authorList>
    </citation>
    <scope>NUCLEOTIDE SEQUENCE [LARGE SCALE GENOMIC DNA]</scope>
    <source>
        <strain evidence="1 2">8321</strain>
    </source>
</reference>
<keyword evidence="2" id="KW-1185">Reference proteome</keyword>
<dbReference type="AlphaFoldDB" id="L0GSE2"/>
<proteinExistence type="predicted"/>
<name>L0GSE2_9GAMM</name>
<organism evidence="1 2">
    <name type="scientific">Thioflavicoccus mobilis 8321</name>
    <dbReference type="NCBI Taxonomy" id="765912"/>
    <lineage>
        <taxon>Bacteria</taxon>
        <taxon>Pseudomonadati</taxon>
        <taxon>Pseudomonadota</taxon>
        <taxon>Gammaproteobacteria</taxon>
        <taxon>Chromatiales</taxon>
        <taxon>Chromatiaceae</taxon>
        <taxon>Thioflavicoccus</taxon>
    </lineage>
</organism>
<accession>L0GSE2</accession>
<dbReference type="STRING" id="765912.Thimo_0837"/>
<evidence type="ECO:0000313" key="2">
    <source>
        <dbReference type="Proteomes" id="UP000010816"/>
    </source>
</evidence>
<dbReference type="Proteomes" id="UP000010816">
    <property type="component" value="Chromosome"/>
</dbReference>